<dbReference type="Proteomes" id="UP000053424">
    <property type="component" value="Unassembled WGS sequence"/>
</dbReference>
<accession>A0A0C3C520</accession>
<organism evidence="1 2">
    <name type="scientific">Hebeloma cylindrosporum</name>
    <dbReference type="NCBI Taxonomy" id="76867"/>
    <lineage>
        <taxon>Eukaryota</taxon>
        <taxon>Fungi</taxon>
        <taxon>Dikarya</taxon>
        <taxon>Basidiomycota</taxon>
        <taxon>Agaricomycotina</taxon>
        <taxon>Agaricomycetes</taxon>
        <taxon>Agaricomycetidae</taxon>
        <taxon>Agaricales</taxon>
        <taxon>Agaricineae</taxon>
        <taxon>Hymenogastraceae</taxon>
        <taxon>Hebeloma</taxon>
    </lineage>
</organism>
<dbReference type="EMBL" id="KN831789">
    <property type="protein sequence ID" value="KIM38676.1"/>
    <property type="molecule type" value="Genomic_DNA"/>
</dbReference>
<protein>
    <submittedName>
        <fullName evidence="1">Uncharacterized protein</fullName>
    </submittedName>
</protein>
<name>A0A0C3C520_HEBCY</name>
<keyword evidence="2" id="KW-1185">Reference proteome</keyword>
<evidence type="ECO:0000313" key="1">
    <source>
        <dbReference type="EMBL" id="KIM38676.1"/>
    </source>
</evidence>
<dbReference type="AlphaFoldDB" id="A0A0C3C520"/>
<proteinExistence type="predicted"/>
<gene>
    <name evidence="1" type="ORF">M413DRAFT_240322</name>
</gene>
<reference evidence="2" key="2">
    <citation type="submission" date="2015-01" db="EMBL/GenBank/DDBJ databases">
        <title>Evolutionary Origins and Diversification of the Mycorrhizal Mutualists.</title>
        <authorList>
            <consortium name="DOE Joint Genome Institute"/>
            <consortium name="Mycorrhizal Genomics Consortium"/>
            <person name="Kohler A."/>
            <person name="Kuo A."/>
            <person name="Nagy L.G."/>
            <person name="Floudas D."/>
            <person name="Copeland A."/>
            <person name="Barry K.W."/>
            <person name="Cichocki N."/>
            <person name="Veneault-Fourrey C."/>
            <person name="LaButti K."/>
            <person name="Lindquist E.A."/>
            <person name="Lipzen A."/>
            <person name="Lundell T."/>
            <person name="Morin E."/>
            <person name="Murat C."/>
            <person name="Riley R."/>
            <person name="Ohm R."/>
            <person name="Sun H."/>
            <person name="Tunlid A."/>
            <person name="Henrissat B."/>
            <person name="Grigoriev I.V."/>
            <person name="Hibbett D.S."/>
            <person name="Martin F."/>
        </authorList>
    </citation>
    <scope>NUCLEOTIDE SEQUENCE [LARGE SCALE GENOMIC DNA]</scope>
    <source>
        <strain evidence="2">h7</strain>
    </source>
</reference>
<dbReference type="HOGENOM" id="CLU_2671330_0_0_1"/>
<reference evidence="1 2" key="1">
    <citation type="submission" date="2014-04" db="EMBL/GenBank/DDBJ databases">
        <authorList>
            <consortium name="DOE Joint Genome Institute"/>
            <person name="Kuo A."/>
            <person name="Gay G."/>
            <person name="Dore J."/>
            <person name="Kohler A."/>
            <person name="Nagy L.G."/>
            <person name="Floudas D."/>
            <person name="Copeland A."/>
            <person name="Barry K.W."/>
            <person name="Cichocki N."/>
            <person name="Veneault-Fourrey C."/>
            <person name="LaButti K."/>
            <person name="Lindquist E.A."/>
            <person name="Lipzen A."/>
            <person name="Lundell T."/>
            <person name="Morin E."/>
            <person name="Murat C."/>
            <person name="Sun H."/>
            <person name="Tunlid A."/>
            <person name="Henrissat B."/>
            <person name="Grigoriev I.V."/>
            <person name="Hibbett D.S."/>
            <person name="Martin F."/>
            <person name="Nordberg H.P."/>
            <person name="Cantor M.N."/>
            <person name="Hua S.X."/>
        </authorList>
    </citation>
    <scope>NUCLEOTIDE SEQUENCE [LARGE SCALE GENOMIC DNA]</scope>
    <source>
        <strain evidence="2">h7</strain>
    </source>
</reference>
<evidence type="ECO:0000313" key="2">
    <source>
        <dbReference type="Proteomes" id="UP000053424"/>
    </source>
</evidence>
<sequence length="75" mass="8421">MLCTFFPEKSGPTTQLCECSCATSSFKLHRSSSKRQVKGTRWFVLHATASHHPSIFPPDLVVKFEPTAKNCPRII</sequence>